<keyword evidence="1" id="KW-0175">Coiled coil</keyword>
<evidence type="ECO:0000313" key="3">
    <source>
        <dbReference type="Proteomes" id="UP000023152"/>
    </source>
</evidence>
<reference evidence="2 3" key="1">
    <citation type="journal article" date="2013" name="Curr. Biol.">
        <title>The Genome of the Foraminiferan Reticulomyxa filosa.</title>
        <authorList>
            <person name="Glockner G."/>
            <person name="Hulsmann N."/>
            <person name="Schleicher M."/>
            <person name="Noegel A.A."/>
            <person name="Eichinger L."/>
            <person name="Gallinger C."/>
            <person name="Pawlowski J."/>
            <person name="Sierra R."/>
            <person name="Euteneuer U."/>
            <person name="Pillet L."/>
            <person name="Moustafa A."/>
            <person name="Platzer M."/>
            <person name="Groth M."/>
            <person name="Szafranski K."/>
            <person name="Schliwa M."/>
        </authorList>
    </citation>
    <scope>NUCLEOTIDE SEQUENCE [LARGE SCALE GENOMIC DNA]</scope>
</reference>
<evidence type="ECO:0000256" key="1">
    <source>
        <dbReference type="SAM" id="Coils"/>
    </source>
</evidence>
<feature type="non-terminal residue" evidence="2">
    <location>
        <position position="163"/>
    </location>
</feature>
<evidence type="ECO:0000313" key="2">
    <source>
        <dbReference type="EMBL" id="ETO18921.1"/>
    </source>
</evidence>
<feature type="non-terminal residue" evidence="2">
    <location>
        <position position="1"/>
    </location>
</feature>
<organism evidence="2 3">
    <name type="scientific">Reticulomyxa filosa</name>
    <dbReference type="NCBI Taxonomy" id="46433"/>
    <lineage>
        <taxon>Eukaryota</taxon>
        <taxon>Sar</taxon>
        <taxon>Rhizaria</taxon>
        <taxon>Retaria</taxon>
        <taxon>Foraminifera</taxon>
        <taxon>Monothalamids</taxon>
        <taxon>Reticulomyxidae</taxon>
        <taxon>Reticulomyxa</taxon>
    </lineage>
</organism>
<protein>
    <submittedName>
        <fullName evidence="2">Uncharacterized protein</fullName>
    </submittedName>
</protein>
<dbReference type="Proteomes" id="UP000023152">
    <property type="component" value="Unassembled WGS sequence"/>
</dbReference>
<name>X6MYQ2_RETFI</name>
<dbReference type="EMBL" id="ASPP01014248">
    <property type="protein sequence ID" value="ETO18921.1"/>
    <property type="molecule type" value="Genomic_DNA"/>
</dbReference>
<proteinExistence type="predicted"/>
<dbReference type="AlphaFoldDB" id="X6MYQ2"/>
<gene>
    <name evidence="2" type="ORF">RFI_18322</name>
</gene>
<sequence length="163" mass="19584">RVVVRKNDMTSIEHKEARLKAWHDELSKREEHIKAVEEKHASESTMLDQCKAKIEMNEMARAQQYQAKLQELQAQQQQLALSQKSFEHGYIHSPFKAIYFLLQLLYFTFLFNHVKKTTESNQFLLRFMRVLSFTQNEHIVETKERKSHFDHLFGDMCRRQELQ</sequence>
<accession>X6MYQ2</accession>
<comment type="caution">
    <text evidence="2">The sequence shown here is derived from an EMBL/GenBank/DDBJ whole genome shotgun (WGS) entry which is preliminary data.</text>
</comment>
<keyword evidence="3" id="KW-1185">Reference proteome</keyword>
<feature type="coiled-coil region" evidence="1">
    <location>
        <begin position="19"/>
        <end position="82"/>
    </location>
</feature>